<dbReference type="NCBIfam" id="TIGR02158">
    <property type="entry name" value="PA_CoA_Oxy3"/>
    <property type="match status" value="1"/>
</dbReference>
<dbReference type="InterPro" id="IPR011882">
    <property type="entry name" value="PaaC"/>
</dbReference>
<dbReference type="InterPro" id="IPR052703">
    <property type="entry name" value="Aromatic_CoA_ox/epox"/>
</dbReference>
<dbReference type="InterPro" id="IPR009078">
    <property type="entry name" value="Ferritin-like_SF"/>
</dbReference>
<organism evidence="1 2">
    <name type="scientific">Azospirillum thermophilum</name>
    <dbReference type="NCBI Taxonomy" id="2202148"/>
    <lineage>
        <taxon>Bacteria</taxon>
        <taxon>Pseudomonadati</taxon>
        <taxon>Pseudomonadota</taxon>
        <taxon>Alphaproteobacteria</taxon>
        <taxon>Rhodospirillales</taxon>
        <taxon>Azospirillaceae</taxon>
        <taxon>Azospirillum</taxon>
    </lineage>
</organism>
<keyword evidence="2" id="KW-1185">Reference proteome</keyword>
<dbReference type="AlphaFoldDB" id="A0A2S2CL05"/>
<dbReference type="Proteomes" id="UP000245629">
    <property type="component" value="Chromosome 1"/>
</dbReference>
<gene>
    <name evidence="1" type="primary">paaI</name>
    <name evidence="1" type="ORF">DEW08_02480</name>
</gene>
<evidence type="ECO:0000313" key="1">
    <source>
        <dbReference type="EMBL" id="AWK85198.1"/>
    </source>
</evidence>
<evidence type="ECO:0000313" key="2">
    <source>
        <dbReference type="Proteomes" id="UP000245629"/>
    </source>
</evidence>
<proteinExistence type="predicted"/>
<dbReference type="FunFam" id="1.20.1260.10:FF:000012">
    <property type="entry name" value="1,2-phenylacetyl-CoA epoxidase, subunit C"/>
    <property type="match status" value="1"/>
</dbReference>
<accession>A0A2S2CL05</accession>
<reference evidence="2" key="1">
    <citation type="submission" date="2018-05" db="EMBL/GenBank/DDBJ databases">
        <title>Azospirillum thermophila sp. nov., a novel isolated from hot spring.</title>
        <authorList>
            <person name="Zhao Z."/>
        </authorList>
    </citation>
    <scope>NUCLEOTIDE SEQUENCE [LARGE SCALE GENOMIC DNA]</scope>
    <source>
        <strain evidence="2">CFH 70021</strain>
    </source>
</reference>
<dbReference type="KEGG" id="azz:DEW08_02480"/>
<dbReference type="PANTHER" id="PTHR30458">
    <property type="entry name" value="PHENYLACETIC ACID DEGRADATION PROTEIN PAA"/>
    <property type="match status" value="1"/>
</dbReference>
<sequence length="256" mass="28368">MSTQASSRDALFAYALRLGDTSLVLGHRLSEWCGHAPELEEDIALTNIALDLVGHARLLLTYAGDVEGKGRDEDRLAYRRDVFDYRNHLLAEQPNRDFGHTILRQFLHDAWAVELYERLAGSADATLAAIAAKAVKEVRYHVRHSGEWVVRLGDGTDASHARMADALDRLWPYTGEMFERTAGEAELAAAGIAVDAAELKAAWTARVSAVLEEATLPRPADGWMQSGGLRGEHSEHLGYLLAEMQFLQRAYPDATW</sequence>
<name>A0A2S2CL05_9PROT</name>
<dbReference type="SUPFAM" id="SSF47240">
    <property type="entry name" value="Ferritin-like"/>
    <property type="match status" value="1"/>
</dbReference>
<dbReference type="InterPro" id="IPR012347">
    <property type="entry name" value="Ferritin-like"/>
</dbReference>
<dbReference type="Gene3D" id="1.20.1260.10">
    <property type="match status" value="1"/>
</dbReference>
<dbReference type="EMBL" id="CP029352">
    <property type="protein sequence ID" value="AWK85198.1"/>
    <property type="molecule type" value="Genomic_DNA"/>
</dbReference>
<dbReference type="GO" id="GO:0005829">
    <property type="term" value="C:cytosol"/>
    <property type="evidence" value="ECO:0007669"/>
    <property type="project" value="TreeGrafter"/>
</dbReference>
<dbReference type="RefSeq" id="WP_109324205.1">
    <property type="nucleotide sequence ID" value="NZ_CP029352.1"/>
</dbReference>
<dbReference type="GO" id="GO:0010124">
    <property type="term" value="P:phenylacetate catabolic process"/>
    <property type="evidence" value="ECO:0007669"/>
    <property type="project" value="InterPro"/>
</dbReference>
<dbReference type="OrthoDB" id="9789947at2"/>
<dbReference type="PANTHER" id="PTHR30458:SF0">
    <property type="entry name" value="1,2-PHENYLACETYL-COA EPOXIDASE, SUBUNIT C"/>
    <property type="match status" value="1"/>
</dbReference>
<protein>
    <submittedName>
        <fullName evidence="1">Phenylacetate-CoA oxygenase subunit PaaI</fullName>
    </submittedName>
</protein>
<dbReference type="Pfam" id="PF05138">
    <property type="entry name" value="PaaA_PaaC"/>
    <property type="match status" value="1"/>
</dbReference>
<dbReference type="PIRSF" id="PIRSF037834">
    <property type="entry name" value="PA_CoA_Oase3"/>
    <property type="match status" value="1"/>
</dbReference>
<dbReference type="InterPro" id="IPR007814">
    <property type="entry name" value="PaaA_PaaC"/>
</dbReference>